<accession>A0ABY7JPE7</accession>
<organism evidence="2 3">
    <name type="scientific">Peptostreptococcus equinus</name>
    <dbReference type="NCBI Taxonomy" id="3003601"/>
    <lineage>
        <taxon>Bacteria</taxon>
        <taxon>Bacillati</taxon>
        <taxon>Bacillota</taxon>
        <taxon>Clostridia</taxon>
        <taxon>Peptostreptococcales</taxon>
        <taxon>Peptostreptococcaceae</taxon>
        <taxon>Peptostreptococcus</taxon>
    </lineage>
</organism>
<dbReference type="EMBL" id="CP114052">
    <property type="protein sequence ID" value="WAW14018.1"/>
    <property type="molecule type" value="Genomic_DNA"/>
</dbReference>
<keyword evidence="1" id="KW-0472">Membrane</keyword>
<name>A0ABY7JPE7_9FIRM</name>
<feature type="transmembrane region" description="Helical" evidence="1">
    <location>
        <begin position="45"/>
        <end position="63"/>
    </location>
</feature>
<proteinExistence type="predicted"/>
<reference evidence="2" key="1">
    <citation type="submission" date="2022-12" db="EMBL/GenBank/DDBJ databases">
        <title>Peptostreptococcus.</title>
        <authorList>
            <person name="Lee S.H."/>
        </authorList>
    </citation>
    <scope>NUCLEOTIDE SEQUENCE</scope>
    <source>
        <strain evidence="2">CBA3647</strain>
    </source>
</reference>
<evidence type="ECO:0000313" key="3">
    <source>
        <dbReference type="Proteomes" id="UP001164187"/>
    </source>
</evidence>
<sequence>MEKIDRKQFRNSLLFALGACGVDLFIKTNNGTFNSQFNNNIVKCIIYYVLLFVIVFVLSNLAYKKLKKYNGFS</sequence>
<dbReference type="Proteomes" id="UP001164187">
    <property type="component" value="Chromosome"/>
</dbReference>
<keyword evidence="3" id="KW-1185">Reference proteome</keyword>
<gene>
    <name evidence="2" type="ORF">O0R46_05275</name>
</gene>
<feature type="transmembrane region" description="Helical" evidence="1">
    <location>
        <begin position="12"/>
        <end position="33"/>
    </location>
</feature>
<evidence type="ECO:0000313" key="2">
    <source>
        <dbReference type="EMBL" id="WAW14018.1"/>
    </source>
</evidence>
<protein>
    <submittedName>
        <fullName evidence="2">Uncharacterized protein</fullName>
    </submittedName>
</protein>
<keyword evidence="1" id="KW-0812">Transmembrane</keyword>
<keyword evidence="1" id="KW-1133">Transmembrane helix</keyword>
<dbReference type="RefSeq" id="WP_269310680.1">
    <property type="nucleotide sequence ID" value="NZ_CP114052.1"/>
</dbReference>
<evidence type="ECO:0000256" key="1">
    <source>
        <dbReference type="SAM" id="Phobius"/>
    </source>
</evidence>